<feature type="active site" description="Proton donor" evidence="1">
    <location>
        <position position="81"/>
    </location>
</feature>
<dbReference type="CDD" id="cd00947">
    <property type="entry name" value="TBP_aldolase_IIB"/>
    <property type="match status" value="1"/>
</dbReference>
<dbReference type="PROSITE" id="PS00602">
    <property type="entry name" value="ALDOLASE_CLASS_II_1"/>
    <property type="match status" value="1"/>
</dbReference>
<dbReference type="EMBL" id="FOIM01000032">
    <property type="protein sequence ID" value="SEU11488.1"/>
    <property type="molecule type" value="Genomic_DNA"/>
</dbReference>
<feature type="binding site" evidence="3">
    <location>
        <position position="208"/>
    </location>
    <ligand>
        <name>Zn(2+)</name>
        <dbReference type="ChEBI" id="CHEBI:29105"/>
        <label>1</label>
        <note>catalytic</note>
    </ligand>
</feature>
<keyword evidence="3" id="KW-0479">Metal-binding</keyword>
<gene>
    <name evidence="4" type="ORF">SAMN05216313_13245</name>
</gene>
<dbReference type="GO" id="GO:0005975">
    <property type="term" value="P:carbohydrate metabolic process"/>
    <property type="evidence" value="ECO:0007669"/>
    <property type="project" value="InterPro"/>
</dbReference>
<keyword evidence="3" id="KW-0862">Zinc</keyword>
<feature type="binding site" evidence="3">
    <location>
        <position position="82"/>
    </location>
    <ligand>
        <name>Zn(2+)</name>
        <dbReference type="ChEBI" id="CHEBI:29105"/>
        <label>1</label>
        <note>catalytic</note>
    </ligand>
</feature>
<dbReference type="Pfam" id="PF01116">
    <property type="entry name" value="F_bP_aldolase"/>
    <property type="match status" value="1"/>
</dbReference>
<evidence type="ECO:0000256" key="3">
    <source>
        <dbReference type="PIRSR" id="PIRSR001359-3"/>
    </source>
</evidence>
<dbReference type="GeneID" id="93277366"/>
<sequence length="278" mass="30200">MLVNLKCILDEAYKNYYAVGSFNGYNFETFKGIVEAGAETNTPVILAFGAKYLPNMSVETAAAMAKSLSEEVSIPVCLHLDHCKDQNVVYRALKAGFGSVMYDGSALPFEENLRNTLDVCRVAHACGASVEAELGSLAAGERSHEGSAEDVEAYTDPEAAKQFVDGTGVDALAVSVGTVHGLYKGKPNIRIDILNAINEKLNMPLVLHGGSGIPERDILECIRHGIAKINVNTEISVYAVDQTKLYLESAAPHFSELSLRQVGYVKEIVKKYISFFRE</sequence>
<proteinExistence type="predicted"/>
<dbReference type="PANTHER" id="PTHR30304:SF0">
    <property type="entry name" value="D-TAGATOSE-1,6-BISPHOSPHATE ALDOLASE SUBUNIT GATY-RELATED"/>
    <property type="match status" value="1"/>
</dbReference>
<dbReference type="GO" id="GO:0008270">
    <property type="term" value="F:zinc ion binding"/>
    <property type="evidence" value="ECO:0007669"/>
    <property type="project" value="InterPro"/>
</dbReference>
<feature type="binding site" evidence="3">
    <location>
        <position position="103"/>
    </location>
    <ligand>
        <name>Zn(2+)</name>
        <dbReference type="ChEBI" id="CHEBI:29105"/>
        <label>2</label>
    </ligand>
</feature>
<keyword evidence="5" id="KW-1185">Reference proteome</keyword>
<evidence type="ECO:0000256" key="2">
    <source>
        <dbReference type="PIRSR" id="PIRSR001359-2"/>
    </source>
</evidence>
<dbReference type="InterPro" id="IPR050246">
    <property type="entry name" value="Class_II_FBP_aldolase"/>
</dbReference>
<dbReference type="AlphaFoldDB" id="A0A1I0JM34"/>
<dbReference type="STRING" id="460384.SAMN05216313_13245"/>
<dbReference type="Proteomes" id="UP000198508">
    <property type="component" value="Unassembled WGS sequence"/>
</dbReference>
<evidence type="ECO:0000313" key="5">
    <source>
        <dbReference type="Proteomes" id="UP000198508"/>
    </source>
</evidence>
<accession>A0A1I0JM34</accession>
<name>A0A1I0JM34_9FIRM</name>
<evidence type="ECO:0000313" key="4">
    <source>
        <dbReference type="EMBL" id="SEU11488.1"/>
    </source>
</evidence>
<feature type="binding site" evidence="2">
    <location>
        <position position="181"/>
    </location>
    <ligand>
        <name>dihydroxyacetone phosphate</name>
        <dbReference type="ChEBI" id="CHEBI:57642"/>
    </ligand>
</feature>
<dbReference type="NCBIfam" id="TIGR00167">
    <property type="entry name" value="cbbA"/>
    <property type="match status" value="1"/>
</dbReference>
<feature type="binding site" evidence="3">
    <location>
        <position position="133"/>
    </location>
    <ligand>
        <name>Zn(2+)</name>
        <dbReference type="ChEBI" id="CHEBI:29105"/>
        <label>2</label>
    </ligand>
</feature>
<evidence type="ECO:0000256" key="1">
    <source>
        <dbReference type="PIRSR" id="PIRSR001359-1"/>
    </source>
</evidence>
<feature type="binding site" evidence="2">
    <location>
        <begin position="209"/>
        <end position="211"/>
    </location>
    <ligand>
        <name>dihydroxyacetone phosphate</name>
        <dbReference type="ChEBI" id="CHEBI:57642"/>
    </ligand>
</feature>
<dbReference type="RefSeq" id="WP_092369506.1">
    <property type="nucleotide sequence ID" value="NZ_CABJCG010000003.1"/>
</dbReference>
<dbReference type="InterPro" id="IPR013785">
    <property type="entry name" value="Aldolase_TIM"/>
</dbReference>
<feature type="binding site" evidence="3">
    <location>
        <position position="180"/>
    </location>
    <ligand>
        <name>Zn(2+)</name>
        <dbReference type="ChEBI" id="CHEBI:29105"/>
        <label>1</label>
        <note>catalytic</note>
    </ligand>
</feature>
<dbReference type="PANTHER" id="PTHR30304">
    <property type="entry name" value="D-TAGATOSE-1,6-BISPHOSPHATE ALDOLASE"/>
    <property type="match status" value="1"/>
</dbReference>
<dbReference type="Gene3D" id="3.20.20.70">
    <property type="entry name" value="Aldolase class I"/>
    <property type="match status" value="1"/>
</dbReference>
<comment type="cofactor">
    <cofactor evidence="3">
        <name>Zn(2+)</name>
        <dbReference type="ChEBI" id="CHEBI:29105"/>
    </cofactor>
    <text evidence="3">Binds 2 Zn(2+) ions per subunit. One is catalytic and the other provides a structural contribution.</text>
</comment>
<protein>
    <submittedName>
        <fullName evidence="4">Fructose-bisphosphate aldolase, class II</fullName>
    </submittedName>
</protein>
<organism evidence="4 5">
    <name type="scientific">Enterocloster lavalensis</name>
    <dbReference type="NCBI Taxonomy" id="460384"/>
    <lineage>
        <taxon>Bacteria</taxon>
        <taxon>Bacillati</taxon>
        <taxon>Bacillota</taxon>
        <taxon>Clostridia</taxon>
        <taxon>Lachnospirales</taxon>
        <taxon>Lachnospiraceae</taxon>
        <taxon>Enterocloster</taxon>
    </lineage>
</organism>
<dbReference type="GO" id="GO:0016832">
    <property type="term" value="F:aldehyde-lyase activity"/>
    <property type="evidence" value="ECO:0007669"/>
    <property type="project" value="InterPro"/>
</dbReference>
<dbReference type="PIRSF" id="PIRSF001359">
    <property type="entry name" value="F_bP_aldolase_II"/>
    <property type="match status" value="1"/>
</dbReference>
<dbReference type="InterPro" id="IPR000771">
    <property type="entry name" value="FBA_II"/>
</dbReference>
<dbReference type="SUPFAM" id="SSF51569">
    <property type="entry name" value="Aldolase"/>
    <property type="match status" value="1"/>
</dbReference>
<reference evidence="5" key="1">
    <citation type="submission" date="2016-10" db="EMBL/GenBank/DDBJ databases">
        <authorList>
            <person name="Varghese N."/>
            <person name="Submissions S."/>
        </authorList>
    </citation>
    <scope>NUCLEOTIDE SEQUENCE [LARGE SCALE GENOMIC DNA]</scope>
    <source>
        <strain evidence="5">NLAE-zl-G277</strain>
    </source>
</reference>
<feature type="binding site" evidence="2">
    <location>
        <begin position="230"/>
        <end position="233"/>
    </location>
    <ligand>
        <name>dihydroxyacetone phosphate</name>
        <dbReference type="ChEBI" id="CHEBI:57642"/>
    </ligand>
</feature>